<dbReference type="EMBL" id="CP016359">
    <property type="protein sequence ID" value="APU69013.1"/>
    <property type="molecule type" value="Genomic_DNA"/>
</dbReference>
<keyword evidence="3 4" id="KW-0808">Transferase</keyword>
<evidence type="ECO:0000256" key="3">
    <source>
        <dbReference type="ARBA" id="ARBA00022679"/>
    </source>
</evidence>
<dbReference type="CDD" id="cd06423">
    <property type="entry name" value="CESA_like"/>
    <property type="match status" value="1"/>
</dbReference>
<dbReference type="KEGG" id="gfl:GRFL_2289"/>
<dbReference type="PANTHER" id="PTHR43630:SF1">
    <property type="entry name" value="POLY-BETA-1,6-N-ACETYL-D-GLUCOSAMINE SYNTHASE"/>
    <property type="match status" value="1"/>
</dbReference>
<keyword evidence="2" id="KW-0328">Glycosyltransferase</keyword>
<dbReference type="PANTHER" id="PTHR43630">
    <property type="entry name" value="POLY-BETA-1,6-N-ACETYL-D-GLUCOSAMINE SYNTHASE"/>
    <property type="match status" value="1"/>
</dbReference>
<reference evidence="4 5" key="1">
    <citation type="submission" date="2016-07" db="EMBL/GenBank/DDBJ databases">
        <title>Multi-omics approach to identify versatile polysaccharide utilization systems of a marine flavobacterium Gramella flava.</title>
        <authorList>
            <person name="Tang K."/>
        </authorList>
    </citation>
    <scope>NUCLEOTIDE SEQUENCE [LARGE SCALE GENOMIC DNA]</scope>
    <source>
        <strain evidence="4 5">JLT2011</strain>
    </source>
</reference>
<protein>
    <submittedName>
        <fullName evidence="4">Glycosyl transferase, group 2 family protein</fullName>
    </submittedName>
</protein>
<proteinExistence type="inferred from homology"/>
<comment type="similarity">
    <text evidence="1">Belongs to the glycosyltransferase 2 family.</text>
</comment>
<dbReference type="GO" id="GO:0016757">
    <property type="term" value="F:glycosyltransferase activity"/>
    <property type="evidence" value="ECO:0007669"/>
    <property type="project" value="UniProtKB-KW"/>
</dbReference>
<dbReference type="InterPro" id="IPR029044">
    <property type="entry name" value="Nucleotide-diphossugar_trans"/>
</dbReference>
<dbReference type="STRING" id="1229726.GRFL_2289"/>
<accession>A0A1L7I746</accession>
<dbReference type="Gene3D" id="3.90.550.10">
    <property type="entry name" value="Spore Coat Polysaccharide Biosynthesis Protein SpsA, Chain A"/>
    <property type="match status" value="1"/>
</dbReference>
<evidence type="ECO:0000313" key="5">
    <source>
        <dbReference type="Proteomes" id="UP000186230"/>
    </source>
</evidence>
<gene>
    <name evidence="4" type="ORF">GRFL_2289</name>
</gene>
<evidence type="ECO:0000256" key="2">
    <source>
        <dbReference type="ARBA" id="ARBA00022676"/>
    </source>
</evidence>
<dbReference type="SUPFAM" id="SSF53448">
    <property type="entry name" value="Nucleotide-diphospho-sugar transferases"/>
    <property type="match status" value="1"/>
</dbReference>
<dbReference type="OrthoDB" id="9766299at2"/>
<organism evidence="4 5">
    <name type="scientific">Christiangramia flava JLT2011</name>
    <dbReference type="NCBI Taxonomy" id="1229726"/>
    <lineage>
        <taxon>Bacteria</taxon>
        <taxon>Pseudomonadati</taxon>
        <taxon>Bacteroidota</taxon>
        <taxon>Flavobacteriia</taxon>
        <taxon>Flavobacteriales</taxon>
        <taxon>Flavobacteriaceae</taxon>
        <taxon>Christiangramia</taxon>
    </lineage>
</organism>
<dbReference type="AlphaFoldDB" id="A0A1L7I746"/>
<evidence type="ECO:0000313" key="4">
    <source>
        <dbReference type="EMBL" id="APU69013.1"/>
    </source>
</evidence>
<dbReference type="Pfam" id="PF13641">
    <property type="entry name" value="Glyco_tranf_2_3"/>
    <property type="match status" value="1"/>
</dbReference>
<sequence>MELYQIVEIANWLFLIFGIVICLGYTLAAIFSFLEIRDYKRRIRFQTETPLLQSSDLPSVSILAPAFNEETNVTENVRSLLNLNYPNFEIVIINDGSKDRTLEKLIKKYDLEPDKFYYHQFVPTKEVRGVYRSKNKSFKNLKVIDKENGGKADALNAGINCADHEIICCIDVDCVLQQDALLKLIKPFLDSEEKVIASGGIIRVANNCIIEDGRLVDIKLPDTFLARAQIIEYFRAFLMGRMAWSHLDGLLLISGAFGMFDKETVIEAGGYDASTVGEDMELLVRMRRMMREQKQKYRVGFVPDPLCWTEVPQSWKILHRQRNRWTRGTAETLYIHRKMLFNPKYKVLGMLSVPYWLFFEWMAPLIEFLGIFYVFFLLFFSGIDPVVYLIFFITVYSFAVLFSITALFFEEYSFQQYKKPKYILKLLATIIVEPLFFHPFVMFAAVKGNIDLLRGKKKWGTMQRTGLNRQEQST</sequence>
<name>A0A1L7I746_9FLAO</name>
<dbReference type="RefSeq" id="WP_083644715.1">
    <property type="nucleotide sequence ID" value="NZ_AMRU01000009.1"/>
</dbReference>
<keyword evidence="5" id="KW-1185">Reference proteome</keyword>
<dbReference type="Proteomes" id="UP000186230">
    <property type="component" value="Chromosome"/>
</dbReference>
<evidence type="ECO:0000256" key="1">
    <source>
        <dbReference type="ARBA" id="ARBA00006739"/>
    </source>
</evidence>